<feature type="binding site" evidence="7">
    <location>
        <position position="157"/>
    </location>
    <ligand>
        <name>FMN</name>
        <dbReference type="ChEBI" id="CHEBI:58210"/>
    </ligand>
</feature>
<evidence type="ECO:0000256" key="4">
    <source>
        <dbReference type="ARBA" id="ARBA00023002"/>
    </source>
</evidence>
<dbReference type="CDD" id="cd02809">
    <property type="entry name" value="alpha_hydroxyacid_oxid_FMN"/>
    <property type="match status" value="1"/>
</dbReference>
<keyword evidence="9" id="KW-0413">Isomerase</keyword>
<feature type="binding site" evidence="7">
    <location>
        <begin position="308"/>
        <end position="312"/>
    </location>
    <ligand>
        <name>FMN</name>
        <dbReference type="ChEBI" id="CHEBI:58210"/>
    </ligand>
</feature>
<dbReference type="FunFam" id="3.20.20.70:FF:000029">
    <property type="entry name" value="L-lactate dehydrogenase"/>
    <property type="match status" value="1"/>
</dbReference>
<gene>
    <name evidence="9" type="ORF">C7450_102385</name>
</gene>
<dbReference type="GO" id="GO:0010181">
    <property type="term" value="F:FMN binding"/>
    <property type="evidence" value="ECO:0007669"/>
    <property type="project" value="InterPro"/>
</dbReference>
<comment type="cofactor">
    <cofactor evidence="1">
        <name>FMN</name>
        <dbReference type="ChEBI" id="CHEBI:58210"/>
    </cofactor>
</comment>
<dbReference type="InterPro" id="IPR013785">
    <property type="entry name" value="Aldolase_TIM"/>
</dbReference>
<feature type="binding site" evidence="7">
    <location>
        <position position="166"/>
    </location>
    <ligand>
        <name>glyoxylate</name>
        <dbReference type="ChEBI" id="CHEBI:36655"/>
    </ligand>
</feature>
<dbReference type="InterPro" id="IPR037396">
    <property type="entry name" value="FMN_HAD"/>
</dbReference>
<dbReference type="PANTHER" id="PTHR10578">
    <property type="entry name" value="S -2-HYDROXY-ACID OXIDASE-RELATED"/>
    <property type="match status" value="1"/>
</dbReference>
<keyword evidence="4" id="KW-0560">Oxidoreductase</keyword>
<dbReference type="GO" id="GO:0009060">
    <property type="term" value="P:aerobic respiration"/>
    <property type="evidence" value="ECO:0007669"/>
    <property type="project" value="TreeGrafter"/>
</dbReference>
<dbReference type="SUPFAM" id="SSF51395">
    <property type="entry name" value="FMN-linked oxidoreductases"/>
    <property type="match status" value="1"/>
</dbReference>
<dbReference type="Gene3D" id="3.20.20.70">
    <property type="entry name" value="Aldolase class I"/>
    <property type="match status" value="1"/>
</dbReference>
<comment type="caution">
    <text evidence="9">The sequence shown here is derived from an EMBL/GenBank/DDBJ whole genome shotgun (WGS) entry which is preliminary data.</text>
</comment>
<proteinExistence type="inferred from homology"/>
<dbReference type="InterPro" id="IPR008259">
    <property type="entry name" value="FMN_hydac_DH_AS"/>
</dbReference>
<dbReference type="PROSITE" id="PS51349">
    <property type="entry name" value="FMN_HYDROXY_ACID_DH_2"/>
    <property type="match status" value="1"/>
</dbReference>
<feature type="binding site" evidence="7">
    <location>
        <begin position="79"/>
        <end position="81"/>
    </location>
    <ligand>
        <name>FMN</name>
        <dbReference type="ChEBI" id="CHEBI:58210"/>
    </ligand>
</feature>
<evidence type="ECO:0000313" key="10">
    <source>
        <dbReference type="Proteomes" id="UP000248021"/>
    </source>
</evidence>
<dbReference type="InterPro" id="IPR012133">
    <property type="entry name" value="Alpha-hydoxy_acid_DH_FMN"/>
</dbReference>
<evidence type="ECO:0000256" key="3">
    <source>
        <dbReference type="ARBA" id="ARBA00022643"/>
    </source>
</evidence>
<feature type="binding site" evidence="7">
    <location>
        <position position="280"/>
    </location>
    <ligand>
        <name>glyoxylate</name>
        <dbReference type="ChEBI" id="CHEBI:36655"/>
    </ligand>
</feature>
<dbReference type="OrthoDB" id="9770452at2"/>
<dbReference type="GO" id="GO:0016853">
    <property type="term" value="F:isomerase activity"/>
    <property type="evidence" value="ECO:0007669"/>
    <property type="project" value="UniProtKB-KW"/>
</dbReference>
<dbReference type="PROSITE" id="PS00557">
    <property type="entry name" value="FMN_HYDROXY_ACID_DH_1"/>
    <property type="match status" value="1"/>
</dbReference>
<dbReference type="GO" id="GO:0004459">
    <property type="term" value="F:L-lactate dehydrogenase (NAD+) activity"/>
    <property type="evidence" value="ECO:0007669"/>
    <property type="project" value="TreeGrafter"/>
</dbReference>
<feature type="binding site" evidence="7">
    <location>
        <begin position="331"/>
        <end position="332"/>
    </location>
    <ligand>
        <name>FMN</name>
        <dbReference type="ChEBI" id="CHEBI:58210"/>
    </ligand>
</feature>
<evidence type="ECO:0000313" key="9">
    <source>
        <dbReference type="EMBL" id="PXW63469.1"/>
    </source>
</evidence>
<feature type="binding site" evidence="7">
    <location>
        <position position="131"/>
    </location>
    <ligand>
        <name>glyoxylate</name>
        <dbReference type="ChEBI" id="CHEBI:36655"/>
    </ligand>
</feature>
<sequence length="387" mass="41804">MLRRRAASVHDYRLTARSVLPRTLFEYVDGGALDESTLARNTADFDNIYIRQKVLHGRTVDTAGPVLGRTASFPVALAPIGSLGMLYPRGEVLAFQAAHAAGVSACLSSFSVCSIEEVAPEVQEGDAFQLYVLNDPGRTEELLWRAAEAGFKNLVVTVDTTHPGMRDRDLRNGYRSAARPPLSMVLDCALHPRWFARSWRALGRGLGNYAQWDDVGRGLIAQAAHMSQQLKRDLTWNDLEAVVKRWQGRVVVKGITDPEDVARAIGVGARGVVVSNHGGRQLDGGMSSIAALPAIASRYSGELEILFDSGIRRGSHLLKAMALGADGCLLGRSYAYGLASAGASGVVGVLEMLRKELTMSMALAGIASVDDLAQRRRECLSTRERSA</sequence>
<evidence type="ECO:0000256" key="1">
    <source>
        <dbReference type="ARBA" id="ARBA00001917"/>
    </source>
</evidence>
<dbReference type="GO" id="GO:0005886">
    <property type="term" value="C:plasma membrane"/>
    <property type="evidence" value="ECO:0007669"/>
    <property type="project" value="TreeGrafter"/>
</dbReference>
<feature type="binding site" evidence="7">
    <location>
        <position position="108"/>
    </location>
    <ligand>
        <name>FMN</name>
        <dbReference type="ChEBI" id="CHEBI:58210"/>
    </ligand>
</feature>
<keyword evidence="3 7" id="KW-0288">FMN</keyword>
<keyword evidence="2 7" id="KW-0285">Flavoprotein</keyword>
<dbReference type="PIRSF" id="PIRSF000138">
    <property type="entry name" value="Al-hdrx_acd_dh"/>
    <property type="match status" value="1"/>
</dbReference>
<evidence type="ECO:0000256" key="6">
    <source>
        <dbReference type="PIRSR" id="PIRSR000138-1"/>
    </source>
</evidence>
<feature type="binding site" evidence="7">
    <location>
        <position position="275"/>
    </location>
    <ligand>
        <name>FMN</name>
        <dbReference type="ChEBI" id="CHEBI:58210"/>
    </ligand>
</feature>
<feature type="binding site" evidence="7">
    <location>
        <position position="253"/>
    </location>
    <ligand>
        <name>FMN</name>
        <dbReference type="ChEBI" id="CHEBI:58210"/>
    </ligand>
</feature>
<evidence type="ECO:0000259" key="8">
    <source>
        <dbReference type="PROSITE" id="PS51349"/>
    </source>
</evidence>
<protein>
    <submittedName>
        <fullName evidence="9">Isopentenyl diphosphate isomerase/L-lactate dehydrogenase-like FMN-dependent dehydrogenase</fullName>
    </submittedName>
</protein>
<evidence type="ECO:0000256" key="2">
    <source>
        <dbReference type="ARBA" id="ARBA00022630"/>
    </source>
</evidence>
<dbReference type="Pfam" id="PF01070">
    <property type="entry name" value="FMN_dh"/>
    <property type="match status" value="1"/>
</dbReference>
<evidence type="ECO:0000256" key="7">
    <source>
        <dbReference type="PIRSR" id="PIRSR000138-2"/>
    </source>
</evidence>
<dbReference type="InterPro" id="IPR000262">
    <property type="entry name" value="FMN-dep_DH"/>
</dbReference>
<comment type="similarity">
    <text evidence="5">Belongs to the FMN-dependent alpha-hydroxy acid dehydrogenase family.</text>
</comment>
<dbReference type="EMBL" id="QJJK01000002">
    <property type="protein sequence ID" value="PXW63469.1"/>
    <property type="molecule type" value="Genomic_DNA"/>
</dbReference>
<dbReference type="AlphaFoldDB" id="A0A2V3URY5"/>
<dbReference type="PANTHER" id="PTHR10578:SF107">
    <property type="entry name" value="2-HYDROXYACID OXIDASE 1"/>
    <property type="match status" value="1"/>
</dbReference>
<dbReference type="Proteomes" id="UP000248021">
    <property type="component" value="Unassembled WGS sequence"/>
</dbReference>
<feature type="domain" description="FMN hydroxy acid dehydrogenase" evidence="8">
    <location>
        <begin position="1"/>
        <end position="382"/>
    </location>
</feature>
<keyword evidence="10" id="KW-1185">Reference proteome</keyword>
<evidence type="ECO:0000256" key="5">
    <source>
        <dbReference type="ARBA" id="ARBA00024042"/>
    </source>
</evidence>
<reference evidence="9 10" key="1">
    <citation type="submission" date="2018-05" db="EMBL/GenBank/DDBJ databases">
        <title>Genomic Encyclopedia of Type Strains, Phase IV (KMG-IV): sequencing the most valuable type-strain genomes for metagenomic binning, comparative biology and taxonomic classification.</title>
        <authorList>
            <person name="Goeker M."/>
        </authorList>
    </citation>
    <scope>NUCLEOTIDE SEQUENCE [LARGE SCALE GENOMIC DNA]</scope>
    <source>
        <strain evidence="9 10">DSM 6462</strain>
    </source>
</reference>
<feature type="active site" description="Proton acceptor" evidence="6">
    <location>
        <position position="277"/>
    </location>
</feature>
<feature type="binding site" evidence="7">
    <location>
        <position position="129"/>
    </location>
    <ligand>
        <name>FMN</name>
        <dbReference type="ChEBI" id="CHEBI:58210"/>
    </ligand>
</feature>
<name>A0A2V3URY5_9HYPH</name>
<feature type="binding site" evidence="7">
    <location>
        <position position="277"/>
    </location>
    <ligand>
        <name>glyoxylate</name>
        <dbReference type="ChEBI" id="CHEBI:36655"/>
    </ligand>
</feature>
<feature type="binding site" evidence="7">
    <location>
        <position position="27"/>
    </location>
    <ligand>
        <name>glyoxylate</name>
        <dbReference type="ChEBI" id="CHEBI:36655"/>
    </ligand>
</feature>
<organism evidence="9 10">
    <name type="scientific">Chelatococcus asaccharovorans</name>
    <dbReference type="NCBI Taxonomy" id="28210"/>
    <lineage>
        <taxon>Bacteria</taxon>
        <taxon>Pseudomonadati</taxon>
        <taxon>Pseudomonadota</taxon>
        <taxon>Alphaproteobacteria</taxon>
        <taxon>Hyphomicrobiales</taxon>
        <taxon>Chelatococcaceae</taxon>
        <taxon>Chelatococcus</taxon>
    </lineage>
</organism>
<accession>A0A2V3URY5</accession>